<dbReference type="RefSeq" id="WP_115567720.1">
    <property type="nucleotide sequence ID" value="NZ_QRGR01000030.1"/>
</dbReference>
<dbReference type="Gene3D" id="1.20.210.10">
    <property type="entry name" value="Cytochrome c oxidase-like, subunit I domain"/>
    <property type="match status" value="1"/>
</dbReference>
<dbReference type="InterPro" id="IPR036927">
    <property type="entry name" value="Cyt_c_oxase-like_su1_sf"/>
</dbReference>
<evidence type="ECO:0008006" key="4">
    <source>
        <dbReference type="Google" id="ProtNLM"/>
    </source>
</evidence>
<feature type="transmembrane region" description="Helical" evidence="1">
    <location>
        <begin position="61"/>
        <end position="80"/>
    </location>
</feature>
<dbReference type="Proteomes" id="UP000256708">
    <property type="component" value="Unassembled WGS sequence"/>
</dbReference>
<feature type="transmembrane region" description="Helical" evidence="1">
    <location>
        <begin position="290"/>
        <end position="309"/>
    </location>
</feature>
<feature type="transmembrane region" description="Helical" evidence="1">
    <location>
        <begin position="114"/>
        <end position="132"/>
    </location>
</feature>
<evidence type="ECO:0000313" key="2">
    <source>
        <dbReference type="EMBL" id="RDV13023.1"/>
    </source>
</evidence>
<dbReference type="EMBL" id="QRGR01000030">
    <property type="protein sequence ID" value="RDV13023.1"/>
    <property type="molecule type" value="Genomic_DNA"/>
</dbReference>
<keyword evidence="1" id="KW-0472">Membrane</keyword>
<name>A0A3D8L6S5_9BACT</name>
<evidence type="ECO:0000256" key="1">
    <source>
        <dbReference type="SAM" id="Phobius"/>
    </source>
</evidence>
<proteinExistence type="predicted"/>
<keyword evidence="1" id="KW-1133">Transmembrane helix</keyword>
<keyword evidence="3" id="KW-1185">Reference proteome</keyword>
<dbReference type="OrthoDB" id="2827525at2"/>
<feature type="transmembrane region" description="Helical" evidence="1">
    <location>
        <begin position="226"/>
        <end position="248"/>
    </location>
</feature>
<feature type="transmembrane region" description="Helical" evidence="1">
    <location>
        <begin position="396"/>
        <end position="416"/>
    </location>
</feature>
<feature type="transmembrane region" description="Helical" evidence="1">
    <location>
        <begin position="329"/>
        <end position="354"/>
    </location>
</feature>
<feature type="transmembrane region" description="Helical" evidence="1">
    <location>
        <begin position="193"/>
        <end position="214"/>
    </location>
</feature>
<dbReference type="AlphaFoldDB" id="A0A3D8L6S5"/>
<sequence>MLLQEERIKGSPHFAVAATRGRVALAYFALVAAMGLLLRWLLVAPVVGINYKYVLHGHSHVALLGWLYCAFFAVLLYMFPAQTDKGRKSFKWQFFLTQVSVVGMMLGFPVQGYALLSIIFSTMHILLSYWFAYTFWKQAKRDGALQQKYSTALQYLGASLLFLVFSSIGPWAMGPILATGNSGGTLYYSAIYFYLHFQYNGWFTFAVLGMLFWFLEHHHIAYSKKLAINAFWLLAVACVPAVALSVLWAKPATVVYWIGGAAGLMQLMALYLLLKLLWEVRQQVIAVLKPWVQLLMGLAMFFFVVKLALQAASALPAMANLAYRVRYFIIGYLHLSLIGFVSLFLFGAMLQLGLYRLGKYGKSGLILLLLGFFSTELLMFLHGTLLWLGLPFIPSFNLLMFFFSIPMPIGLGLLFMSQLKTEKEPAAGEGKPLKKQQAMHLIPVA</sequence>
<organism evidence="2 3">
    <name type="scientific">Pontibacter diazotrophicus</name>
    <dbReference type="NCBI Taxonomy" id="1400979"/>
    <lineage>
        <taxon>Bacteria</taxon>
        <taxon>Pseudomonadati</taxon>
        <taxon>Bacteroidota</taxon>
        <taxon>Cytophagia</taxon>
        <taxon>Cytophagales</taxon>
        <taxon>Hymenobacteraceae</taxon>
        <taxon>Pontibacter</taxon>
    </lineage>
</organism>
<feature type="transmembrane region" description="Helical" evidence="1">
    <location>
        <begin position="92"/>
        <end position="108"/>
    </location>
</feature>
<gene>
    <name evidence="2" type="ORF">DXT99_21845</name>
</gene>
<accession>A0A3D8L6S5</accession>
<feature type="transmembrane region" description="Helical" evidence="1">
    <location>
        <begin position="153"/>
        <end position="173"/>
    </location>
</feature>
<evidence type="ECO:0000313" key="3">
    <source>
        <dbReference type="Proteomes" id="UP000256708"/>
    </source>
</evidence>
<reference evidence="3" key="1">
    <citation type="submission" date="2018-08" db="EMBL/GenBank/DDBJ databases">
        <authorList>
            <person name="Liu Z.-W."/>
            <person name="Du Z.-J."/>
        </authorList>
    </citation>
    <scope>NUCLEOTIDE SEQUENCE [LARGE SCALE GENOMIC DNA]</scope>
    <source>
        <strain evidence="3">H4X</strain>
    </source>
</reference>
<feature type="transmembrane region" description="Helical" evidence="1">
    <location>
        <begin position="366"/>
        <end position="390"/>
    </location>
</feature>
<feature type="transmembrane region" description="Helical" evidence="1">
    <location>
        <begin position="21"/>
        <end position="41"/>
    </location>
</feature>
<protein>
    <recommendedName>
        <fullName evidence="4">Cytochrome C oxidase subunit I</fullName>
    </recommendedName>
</protein>
<keyword evidence="1" id="KW-0812">Transmembrane</keyword>
<feature type="transmembrane region" description="Helical" evidence="1">
    <location>
        <begin position="254"/>
        <end position="278"/>
    </location>
</feature>
<comment type="caution">
    <text evidence="2">The sequence shown here is derived from an EMBL/GenBank/DDBJ whole genome shotgun (WGS) entry which is preliminary data.</text>
</comment>